<dbReference type="InterPro" id="IPR051786">
    <property type="entry name" value="ASN_synthetase/amidase"/>
</dbReference>
<keyword evidence="6" id="KW-0436">Ligase</keyword>
<comment type="pathway">
    <text evidence="1">Amino-acid biosynthesis; L-asparagine biosynthesis; L-asparagine from L-aspartate (L-Gln route): step 1/1.</text>
</comment>
<dbReference type="RefSeq" id="WP_204840993.1">
    <property type="nucleotide sequence ID" value="NZ_JAFBCL010000001.1"/>
</dbReference>
<dbReference type="PANTHER" id="PTHR43284:SF1">
    <property type="entry name" value="ASPARAGINE SYNTHETASE"/>
    <property type="match status" value="1"/>
</dbReference>
<dbReference type="Proteomes" id="UP001195724">
    <property type="component" value="Unassembled WGS sequence"/>
</dbReference>
<comment type="catalytic activity">
    <reaction evidence="4">
        <text>L-aspartate + L-glutamine + ATP + H2O = L-asparagine + L-glutamate + AMP + diphosphate + H(+)</text>
        <dbReference type="Rhea" id="RHEA:12228"/>
        <dbReference type="ChEBI" id="CHEBI:15377"/>
        <dbReference type="ChEBI" id="CHEBI:15378"/>
        <dbReference type="ChEBI" id="CHEBI:29985"/>
        <dbReference type="ChEBI" id="CHEBI:29991"/>
        <dbReference type="ChEBI" id="CHEBI:30616"/>
        <dbReference type="ChEBI" id="CHEBI:33019"/>
        <dbReference type="ChEBI" id="CHEBI:58048"/>
        <dbReference type="ChEBI" id="CHEBI:58359"/>
        <dbReference type="ChEBI" id="CHEBI:456215"/>
        <dbReference type="EC" id="6.3.5.4"/>
    </reaction>
</comment>
<name>A0ABS2S150_9PSEU</name>
<gene>
    <name evidence="6" type="ORF">JOE68_000818</name>
</gene>
<evidence type="ECO:0000256" key="3">
    <source>
        <dbReference type="ARBA" id="ARBA00022888"/>
    </source>
</evidence>
<sequence>MSAGLPATGRGEEWFVVLPDDESAPAVAAALGSGAGPFTAARRLDHPSGRPWLIGDWDPRDLVVGAAGRTRVAVVGHCPATAEDLAAIARRTAHPADLDRVAGSLVGSFHLVASVDGAVRVQGSAFGTRRVFRARAGGSDVAADRADVLALLTGSGVDERRLVSCLMFPAAPPAVAGASLWREVVAVPEQDYLLLPRGGRARTVRWWQPPRPTRSLREGAPLLREALVAAVAARTGSGRAVSADLSGGVDSTAVCSVAAARVDRLPAFTVASPDPADDDGHWAAVAAAGLPSVHHLVVTDDDLPAPYTGILDPGVARDEPYPDIHLRAEDAARARLLAAHGAELHLTGDGGDEVLHASPAYLPELLRRRPLLGLAHLRGHRALHAWSWSEVRRALAPPRDERRALLAQARALTRPDDGRPDAVRLPPWATPAAVDAARELLRRAADEADPTGRDRALRDAVELVRHGGRLQRRTAQAAAADGFPVAAPLLDDRVVEACLAVRPHERTTPWRYKPLAAEALRGIVPERSLARATKGGTTPEYAALPRYRPDLLALCEGSRLAELGLVDVDRLRSALHGVWLTDAMPIMVEQTVGCERWLRDLEPTGSPTALMTGAPG</sequence>
<evidence type="ECO:0000256" key="2">
    <source>
        <dbReference type="ARBA" id="ARBA00012737"/>
    </source>
</evidence>
<evidence type="ECO:0000313" key="6">
    <source>
        <dbReference type="EMBL" id="MBM7809953.1"/>
    </source>
</evidence>
<dbReference type="PANTHER" id="PTHR43284">
    <property type="entry name" value="ASPARAGINE SYNTHETASE (GLUTAMINE-HYDROLYZING)"/>
    <property type="match status" value="1"/>
</dbReference>
<keyword evidence="7" id="KW-1185">Reference proteome</keyword>
<reference evidence="6 7" key="1">
    <citation type="submission" date="2021-01" db="EMBL/GenBank/DDBJ databases">
        <title>Sequencing the genomes of 1000 actinobacteria strains.</title>
        <authorList>
            <person name="Klenk H.-P."/>
        </authorList>
    </citation>
    <scope>NUCLEOTIDE SEQUENCE [LARGE SCALE GENOMIC DNA]</scope>
    <source>
        <strain evidence="6 7">DSM 44581</strain>
    </source>
</reference>
<dbReference type="InterPro" id="IPR001962">
    <property type="entry name" value="Asn_synthase"/>
</dbReference>
<dbReference type="Gene3D" id="3.40.50.620">
    <property type="entry name" value="HUPs"/>
    <property type="match status" value="2"/>
</dbReference>
<proteinExistence type="predicted"/>
<evidence type="ECO:0000256" key="4">
    <source>
        <dbReference type="ARBA" id="ARBA00048741"/>
    </source>
</evidence>
<keyword evidence="3" id="KW-0028">Amino-acid biosynthesis</keyword>
<keyword evidence="3" id="KW-0061">Asparagine biosynthesis</keyword>
<dbReference type="Pfam" id="PF00733">
    <property type="entry name" value="Asn_synthase"/>
    <property type="match status" value="1"/>
</dbReference>
<comment type="caution">
    <text evidence="6">The sequence shown here is derived from an EMBL/GenBank/DDBJ whole genome shotgun (WGS) entry which is preliminary data.</text>
</comment>
<evidence type="ECO:0000259" key="5">
    <source>
        <dbReference type="Pfam" id="PF00733"/>
    </source>
</evidence>
<accession>A0ABS2S150</accession>
<evidence type="ECO:0000256" key="1">
    <source>
        <dbReference type="ARBA" id="ARBA00005187"/>
    </source>
</evidence>
<feature type="domain" description="Asparagine synthetase" evidence="5">
    <location>
        <begin position="223"/>
        <end position="578"/>
    </location>
</feature>
<dbReference type="EMBL" id="JAFBCL010000001">
    <property type="protein sequence ID" value="MBM7809953.1"/>
    <property type="molecule type" value="Genomic_DNA"/>
</dbReference>
<dbReference type="SUPFAM" id="SSF52402">
    <property type="entry name" value="Adenine nucleotide alpha hydrolases-like"/>
    <property type="match status" value="1"/>
</dbReference>
<evidence type="ECO:0000313" key="7">
    <source>
        <dbReference type="Proteomes" id="UP001195724"/>
    </source>
</evidence>
<dbReference type="InterPro" id="IPR014729">
    <property type="entry name" value="Rossmann-like_a/b/a_fold"/>
</dbReference>
<organism evidence="6 7">
    <name type="scientific">Saccharothrix algeriensis</name>
    <dbReference type="NCBI Taxonomy" id="173560"/>
    <lineage>
        <taxon>Bacteria</taxon>
        <taxon>Bacillati</taxon>
        <taxon>Actinomycetota</taxon>
        <taxon>Actinomycetes</taxon>
        <taxon>Pseudonocardiales</taxon>
        <taxon>Pseudonocardiaceae</taxon>
        <taxon>Saccharothrix</taxon>
    </lineage>
</organism>
<protein>
    <recommendedName>
        <fullName evidence="2">asparagine synthase (glutamine-hydrolyzing)</fullName>
        <ecNumber evidence="2">6.3.5.4</ecNumber>
    </recommendedName>
</protein>
<dbReference type="GO" id="GO:0004066">
    <property type="term" value="F:asparagine synthase (glutamine-hydrolyzing) activity"/>
    <property type="evidence" value="ECO:0007669"/>
    <property type="project" value="UniProtKB-EC"/>
</dbReference>
<dbReference type="EC" id="6.3.5.4" evidence="2"/>